<dbReference type="InterPro" id="IPR050625">
    <property type="entry name" value="ParA/MinD_ATPase"/>
</dbReference>
<dbReference type="AlphaFoldDB" id="A0A2T2WVL9"/>
<comment type="caution">
    <text evidence="3">The sequence shown here is derived from an EMBL/GenBank/DDBJ whole genome shotgun (WGS) entry which is preliminary data.</text>
</comment>
<proteinExistence type="predicted"/>
<evidence type="ECO:0000256" key="1">
    <source>
        <dbReference type="ARBA" id="ARBA00022741"/>
    </source>
</evidence>
<evidence type="ECO:0000313" key="3">
    <source>
        <dbReference type="EMBL" id="PSR26284.1"/>
    </source>
</evidence>
<evidence type="ECO:0000313" key="4">
    <source>
        <dbReference type="Proteomes" id="UP000242972"/>
    </source>
</evidence>
<dbReference type="Pfam" id="PF10609">
    <property type="entry name" value="ParA"/>
    <property type="match status" value="1"/>
</dbReference>
<accession>A0A2T2WVL9</accession>
<dbReference type="PANTHER" id="PTHR43384">
    <property type="entry name" value="SEPTUM SITE-DETERMINING PROTEIN MIND HOMOLOG, CHLOROPLASTIC-RELATED"/>
    <property type="match status" value="1"/>
</dbReference>
<evidence type="ECO:0000256" key="2">
    <source>
        <dbReference type="ARBA" id="ARBA00022840"/>
    </source>
</evidence>
<dbReference type="Gene3D" id="3.40.50.300">
    <property type="entry name" value="P-loop containing nucleotide triphosphate hydrolases"/>
    <property type="match status" value="1"/>
</dbReference>
<name>A0A2T2WVL9_9FIRM</name>
<gene>
    <name evidence="3" type="ORF">C7B46_20090</name>
</gene>
<keyword evidence="1" id="KW-0547">Nucleotide-binding</keyword>
<dbReference type="GO" id="GO:0009898">
    <property type="term" value="C:cytoplasmic side of plasma membrane"/>
    <property type="evidence" value="ECO:0007669"/>
    <property type="project" value="TreeGrafter"/>
</dbReference>
<dbReference type="GO" id="GO:0051782">
    <property type="term" value="P:negative regulation of cell division"/>
    <property type="evidence" value="ECO:0007669"/>
    <property type="project" value="TreeGrafter"/>
</dbReference>
<reference evidence="3 4" key="1">
    <citation type="journal article" date="2014" name="BMC Genomics">
        <title>Comparison of environmental and isolate Sulfobacillus genomes reveals diverse carbon, sulfur, nitrogen, and hydrogen metabolisms.</title>
        <authorList>
            <person name="Justice N.B."/>
            <person name="Norman A."/>
            <person name="Brown C.T."/>
            <person name="Singh A."/>
            <person name="Thomas B.C."/>
            <person name="Banfield J.F."/>
        </authorList>
    </citation>
    <scope>NUCLEOTIDE SEQUENCE [LARGE SCALE GENOMIC DNA]</scope>
    <source>
        <strain evidence="3">AMDSBA4</strain>
    </source>
</reference>
<dbReference type="InterPro" id="IPR027417">
    <property type="entry name" value="P-loop_NTPase"/>
</dbReference>
<dbReference type="PANTHER" id="PTHR43384:SF6">
    <property type="entry name" value="SEPTUM SITE-DETERMINING PROTEIN MIND HOMOLOG, CHLOROPLASTIC"/>
    <property type="match status" value="1"/>
</dbReference>
<dbReference type="EMBL" id="PXYW01000127">
    <property type="protein sequence ID" value="PSR26284.1"/>
    <property type="molecule type" value="Genomic_DNA"/>
</dbReference>
<dbReference type="InterPro" id="IPR033756">
    <property type="entry name" value="YlxH/NBP35"/>
</dbReference>
<organism evidence="3 4">
    <name type="scientific">Sulfobacillus benefaciens</name>
    <dbReference type="NCBI Taxonomy" id="453960"/>
    <lineage>
        <taxon>Bacteria</taxon>
        <taxon>Bacillati</taxon>
        <taxon>Bacillota</taxon>
        <taxon>Clostridia</taxon>
        <taxon>Eubacteriales</taxon>
        <taxon>Clostridiales Family XVII. Incertae Sedis</taxon>
        <taxon>Sulfobacillus</taxon>
    </lineage>
</organism>
<dbReference type="GO" id="GO:0005524">
    <property type="term" value="F:ATP binding"/>
    <property type="evidence" value="ECO:0007669"/>
    <property type="project" value="UniProtKB-KW"/>
</dbReference>
<dbReference type="Proteomes" id="UP000242972">
    <property type="component" value="Unassembled WGS sequence"/>
</dbReference>
<sequence length="448" mass="47926">MSETVIKLTPKSQMPRLVLALGDSVNATFAEHFGGTFRIVGQVGVLDQLEAVVQDQAPDVVLLSRYLPGAAPVTTVLSALRRGAPDCRIALLLGTLDDEGRRWVKMGAEYGIFNVVAGDELTIPTLTAALTETRTWADIAPLLPEGYTAPAAAPVLRATPVDPPAIPQAVTRYAKIVAVVSGKGGVGKSTITANLLVLAQQVGAVGIDLDYAKPDLLLAFQPEDRQGADLRDLLQTLNLPDGVETLDRRDASLVAEWVDKLPEVLPGITVIPGPTRDLVPQTVPTAVAAEILRHAAKKARLVVVDTAFEIADQATLDLLFAADIVLVVTTPDQQTVYQTAWLIEQLDTLHVPKGRLKLVVNKAGQKGLMAPKEVAGKLGLPLAAAIPWESARYETARITRKPIGLREHAKGPLHAIATLILKDIPDTANKPRRGGFFRRSRKRSGGAQ</sequence>
<protein>
    <submittedName>
        <fullName evidence="3">Uncharacterized protein</fullName>
    </submittedName>
</protein>
<keyword evidence="2" id="KW-0067">ATP-binding</keyword>
<dbReference type="GO" id="GO:0016887">
    <property type="term" value="F:ATP hydrolysis activity"/>
    <property type="evidence" value="ECO:0007669"/>
    <property type="project" value="TreeGrafter"/>
</dbReference>
<dbReference type="SUPFAM" id="SSF52540">
    <property type="entry name" value="P-loop containing nucleoside triphosphate hydrolases"/>
    <property type="match status" value="1"/>
</dbReference>
<dbReference type="GO" id="GO:0005829">
    <property type="term" value="C:cytosol"/>
    <property type="evidence" value="ECO:0007669"/>
    <property type="project" value="TreeGrafter"/>
</dbReference>